<protein>
    <submittedName>
        <fullName evidence="1">Uncharacterized protein</fullName>
    </submittedName>
</protein>
<accession>A0ACC2ATS5</accession>
<proteinExistence type="predicted"/>
<keyword evidence="2" id="KW-1185">Reference proteome</keyword>
<reference evidence="2" key="1">
    <citation type="journal article" date="2024" name="Proc. Natl. Acad. Sci. U.S.A.">
        <title>Extraordinary preservation of gene collinearity over three hundred million years revealed in homosporous lycophytes.</title>
        <authorList>
            <person name="Li C."/>
            <person name="Wickell D."/>
            <person name="Kuo L.Y."/>
            <person name="Chen X."/>
            <person name="Nie B."/>
            <person name="Liao X."/>
            <person name="Peng D."/>
            <person name="Ji J."/>
            <person name="Jenkins J."/>
            <person name="Williams M."/>
            <person name="Shu S."/>
            <person name="Plott C."/>
            <person name="Barry K."/>
            <person name="Rajasekar S."/>
            <person name="Grimwood J."/>
            <person name="Han X."/>
            <person name="Sun S."/>
            <person name="Hou Z."/>
            <person name="He W."/>
            <person name="Dai G."/>
            <person name="Sun C."/>
            <person name="Schmutz J."/>
            <person name="Leebens-Mack J.H."/>
            <person name="Li F.W."/>
            <person name="Wang L."/>
        </authorList>
    </citation>
    <scope>NUCLEOTIDE SEQUENCE [LARGE SCALE GENOMIC DNA]</scope>
    <source>
        <strain evidence="2">cv. PW_Plant_1</strain>
    </source>
</reference>
<evidence type="ECO:0000313" key="2">
    <source>
        <dbReference type="Proteomes" id="UP001162992"/>
    </source>
</evidence>
<evidence type="ECO:0000313" key="1">
    <source>
        <dbReference type="EMBL" id="KAJ7520945.1"/>
    </source>
</evidence>
<sequence length="515" mass="56606">MAFIADQRFGDGCDRLHSNSSIAIKACIAMNRTSLPATAAMAAALLWAVLVLCLLLTSARASLEEPLLIRQVQSSDSNLIVDLPGAPSVTFAQYSGYITVDEKTGRSLFYWFVEADVPDPTSAPLTLWLNGGPGCSSVGGGMLSELGPFYPDKDGLHLQLNPYSWNKVSNIVFLESPAGVGFSYSNSPNDYNTGDAKTAEDAYVFLQKFWQLYPLLSQNHFYIAGESYAGHYVPQLAALIIEKQKLGLSSIKFKGIAVGNAWTDPAIDNYGAAFFWWTHAIISDETFHGLTTSCDFAKVGPLQNKDPALCDQFVTDADNDLNFINIYDIYVDVCLSAQAHAQAVQFAKQLNRNTTGALGALPLLSSFYDPCIDNEVQAYLNRPEVQAALHANVTRLPYPWTDCSNLLNYSYKDVLSSVLPTYHTLLQSGIEIFVFSGDVDAIVPVTGTRSWISKLKLEIKKEWRPWFVNSQVGGYVTEYKGLTFVTVRDAGHMVPYTQPARALHLFSSFISGKPL</sequence>
<comment type="caution">
    <text evidence="1">The sequence shown here is derived from an EMBL/GenBank/DDBJ whole genome shotgun (WGS) entry which is preliminary data.</text>
</comment>
<dbReference type="EMBL" id="CM055110">
    <property type="protein sequence ID" value="KAJ7520945.1"/>
    <property type="molecule type" value="Genomic_DNA"/>
</dbReference>
<name>A0ACC2ATS5_DIPCM</name>
<organism evidence="1 2">
    <name type="scientific">Diphasiastrum complanatum</name>
    <name type="common">Issler's clubmoss</name>
    <name type="synonym">Lycopodium complanatum</name>
    <dbReference type="NCBI Taxonomy" id="34168"/>
    <lineage>
        <taxon>Eukaryota</taxon>
        <taxon>Viridiplantae</taxon>
        <taxon>Streptophyta</taxon>
        <taxon>Embryophyta</taxon>
        <taxon>Tracheophyta</taxon>
        <taxon>Lycopodiopsida</taxon>
        <taxon>Lycopodiales</taxon>
        <taxon>Lycopodiaceae</taxon>
        <taxon>Lycopodioideae</taxon>
        <taxon>Diphasiastrum</taxon>
    </lineage>
</organism>
<gene>
    <name evidence="1" type="ORF">O6H91_19G031300</name>
</gene>
<dbReference type="Proteomes" id="UP001162992">
    <property type="component" value="Chromosome 19"/>
</dbReference>